<dbReference type="InterPro" id="IPR020846">
    <property type="entry name" value="MFS_dom"/>
</dbReference>
<feature type="transmembrane region" description="Helical" evidence="6">
    <location>
        <begin position="272"/>
        <end position="288"/>
    </location>
</feature>
<accession>A0ABR1DH49</accession>
<dbReference type="PANTHER" id="PTHR24064">
    <property type="entry name" value="SOLUTE CARRIER FAMILY 22 MEMBER"/>
    <property type="match status" value="1"/>
</dbReference>
<keyword evidence="3 6" id="KW-1133">Transmembrane helix</keyword>
<reference evidence="8 9" key="1">
    <citation type="submission" date="2023-08" db="EMBL/GenBank/DDBJ databases">
        <title>A Necator americanus chromosomal reference genome.</title>
        <authorList>
            <person name="Ilik V."/>
            <person name="Petrzelkova K.J."/>
            <person name="Pardy F."/>
            <person name="Fuh T."/>
            <person name="Niatou-Singa F.S."/>
            <person name="Gouil Q."/>
            <person name="Baker L."/>
            <person name="Ritchie M.E."/>
            <person name="Jex A.R."/>
            <person name="Gazzola D."/>
            <person name="Li H."/>
            <person name="Toshio Fujiwara R."/>
            <person name="Zhan B."/>
            <person name="Aroian R.V."/>
            <person name="Pafco B."/>
            <person name="Schwarz E.M."/>
        </authorList>
    </citation>
    <scope>NUCLEOTIDE SEQUENCE [LARGE SCALE GENOMIC DNA]</scope>
    <source>
        <strain evidence="8 9">Aroian</strain>
        <tissue evidence="8">Whole animal</tissue>
    </source>
</reference>
<dbReference type="Proteomes" id="UP001303046">
    <property type="component" value="Unassembled WGS sequence"/>
</dbReference>
<evidence type="ECO:0000256" key="3">
    <source>
        <dbReference type="ARBA" id="ARBA00022989"/>
    </source>
</evidence>
<protein>
    <recommendedName>
        <fullName evidence="7">Major facilitator superfamily (MFS) profile domain-containing protein</fullName>
    </recommendedName>
</protein>
<evidence type="ECO:0000256" key="1">
    <source>
        <dbReference type="ARBA" id="ARBA00004141"/>
    </source>
</evidence>
<keyword evidence="2 6" id="KW-0812">Transmembrane</keyword>
<evidence type="ECO:0000256" key="2">
    <source>
        <dbReference type="ARBA" id="ARBA00022692"/>
    </source>
</evidence>
<sequence length="605" mass="67612">MQYAGIDMNMDNGDVPTPVVSFGSETEQNTASSHSAANRTSLGTTKEVNKKMKFDDFLFANLGEIGKYQRIQFFLVCLPTIIVSMHALSWTLASVPVPFRCALPSETHESPYYSSDERLTLKECKGWDETPVSINESGSPRVHCYYNEKCELNGELCSSHVFDRSRVQYSAMDRWELVCDRASNRAHVQLFYYIGQMVGSFVFGLLGDRIGRKKVCIIAIAMQVSCGLASVFAPTWWLFAILRIGIGFSHPGIFVIAVVVGMELVGPKYRKMASVITGGFFALGQILLGVEGNFVTNYQHLQLLITLPGILFLSYWWLVPESPRWLVAQRSYEEADKILRRAAKINGVTLPEKWWEQLDSEIDPSDKKSKKYKAWDLFKTPILRKRALVAFFLWPCVSMVYYGMALKPNVLGGDMYLNFIFAALVEIPALIIVCLTIDRIGRRIVTSAGYFLAGACLLVNFFLGDNVPLAVSIIQMMISRGAITGTYAAIYTYTPELFPTVIRNTAMGVCSMIARIGAISATYLSLWIAETPNGKVYMIIPFACMAITAAALTLFVLPETMGTPLPETIAQVEGDEERLPQELEPLRTKESEETRQQLEPTSKNE</sequence>
<feature type="compositionally biased region" description="Basic and acidic residues" evidence="5">
    <location>
        <begin position="577"/>
        <end position="605"/>
    </location>
</feature>
<dbReference type="Gene3D" id="1.20.1250.20">
    <property type="entry name" value="MFS general substrate transporter like domains"/>
    <property type="match status" value="1"/>
</dbReference>
<evidence type="ECO:0000256" key="5">
    <source>
        <dbReference type="SAM" id="MobiDB-lite"/>
    </source>
</evidence>
<feature type="transmembrane region" description="Helical" evidence="6">
    <location>
        <begin position="300"/>
        <end position="319"/>
    </location>
</feature>
<comment type="subcellular location">
    <subcellularLocation>
        <location evidence="1">Membrane</location>
        <topology evidence="1">Multi-pass membrane protein</topology>
    </subcellularLocation>
</comment>
<keyword evidence="4 6" id="KW-0472">Membrane</keyword>
<feature type="transmembrane region" description="Helical" evidence="6">
    <location>
        <begin position="469"/>
        <end position="493"/>
    </location>
</feature>
<dbReference type="PROSITE" id="PS50850">
    <property type="entry name" value="MFS"/>
    <property type="match status" value="1"/>
</dbReference>
<organism evidence="8 9">
    <name type="scientific">Necator americanus</name>
    <name type="common">Human hookworm</name>
    <dbReference type="NCBI Taxonomy" id="51031"/>
    <lineage>
        <taxon>Eukaryota</taxon>
        <taxon>Metazoa</taxon>
        <taxon>Ecdysozoa</taxon>
        <taxon>Nematoda</taxon>
        <taxon>Chromadorea</taxon>
        <taxon>Rhabditida</taxon>
        <taxon>Rhabditina</taxon>
        <taxon>Rhabditomorpha</taxon>
        <taxon>Strongyloidea</taxon>
        <taxon>Ancylostomatidae</taxon>
        <taxon>Bunostominae</taxon>
        <taxon>Necator</taxon>
    </lineage>
</organism>
<feature type="transmembrane region" description="Helical" evidence="6">
    <location>
        <begin position="190"/>
        <end position="208"/>
    </location>
</feature>
<dbReference type="InterPro" id="IPR036259">
    <property type="entry name" value="MFS_trans_sf"/>
</dbReference>
<feature type="transmembrane region" description="Helical" evidence="6">
    <location>
        <begin position="416"/>
        <end position="437"/>
    </location>
</feature>
<feature type="transmembrane region" description="Helical" evidence="6">
    <location>
        <begin position="215"/>
        <end position="233"/>
    </location>
</feature>
<feature type="region of interest" description="Disordered" evidence="5">
    <location>
        <begin position="23"/>
        <end position="42"/>
    </location>
</feature>
<feature type="domain" description="Major facilitator superfamily (MFS) profile" evidence="7">
    <location>
        <begin position="82"/>
        <end position="561"/>
    </location>
</feature>
<feature type="transmembrane region" description="Helical" evidence="6">
    <location>
        <begin position="387"/>
        <end position="404"/>
    </location>
</feature>
<keyword evidence="9" id="KW-1185">Reference proteome</keyword>
<dbReference type="EMBL" id="JAVFWL010000004">
    <property type="protein sequence ID" value="KAK6749408.1"/>
    <property type="molecule type" value="Genomic_DNA"/>
</dbReference>
<evidence type="ECO:0000313" key="8">
    <source>
        <dbReference type="EMBL" id="KAK6749408.1"/>
    </source>
</evidence>
<dbReference type="CDD" id="cd17317">
    <property type="entry name" value="MFS_SLC22"/>
    <property type="match status" value="1"/>
</dbReference>
<dbReference type="SUPFAM" id="SSF103473">
    <property type="entry name" value="MFS general substrate transporter"/>
    <property type="match status" value="1"/>
</dbReference>
<feature type="transmembrane region" description="Helical" evidence="6">
    <location>
        <begin position="444"/>
        <end position="463"/>
    </location>
</feature>
<feature type="region of interest" description="Disordered" evidence="5">
    <location>
        <begin position="571"/>
        <end position="605"/>
    </location>
</feature>
<dbReference type="Pfam" id="PF00083">
    <property type="entry name" value="Sugar_tr"/>
    <property type="match status" value="1"/>
</dbReference>
<name>A0ABR1DH49_NECAM</name>
<proteinExistence type="predicted"/>
<dbReference type="InterPro" id="IPR005828">
    <property type="entry name" value="MFS_sugar_transport-like"/>
</dbReference>
<feature type="transmembrane region" description="Helical" evidence="6">
    <location>
        <begin position="73"/>
        <end position="93"/>
    </location>
</feature>
<evidence type="ECO:0000259" key="7">
    <source>
        <dbReference type="PROSITE" id="PS50850"/>
    </source>
</evidence>
<comment type="caution">
    <text evidence="8">The sequence shown here is derived from an EMBL/GenBank/DDBJ whole genome shotgun (WGS) entry which is preliminary data.</text>
</comment>
<evidence type="ECO:0000313" key="9">
    <source>
        <dbReference type="Proteomes" id="UP001303046"/>
    </source>
</evidence>
<evidence type="ECO:0000256" key="4">
    <source>
        <dbReference type="ARBA" id="ARBA00023136"/>
    </source>
</evidence>
<feature type="transmembrane region" description="Helical" evidence="6">
    <location>
        <begin position="505"/>
        <end position="524"/>
    </location>
</feature>
<feature type="transmembrane region" description="Helical" evidence="6">
    <location>
        <begin position="239"/>
        <end position="260"/>
    </location>
</feature>
<feature type="transmembrane region" description="Helical" evidence="6">
    <location>
        <begin position="536"/>
        <end position="557"/>
    </location>
</feature>
<evidence type="ECO:0000256" key="6">
    <source>
        <dbReference type="SAM" id="Phobius"/>
    </source>
</evidence>
<gene>
    <name evidence="8" type="primary">Necator_chrIV.g15095</name>
    <name evidence="8" type="ORF">RB195_001800</name>
</gene>